<evidence type="ECO:0000256" key="2">
    <source>
        <dbReference type="ARBA" id="ARBA00022621"/>
    </source>
</evidence>
<dbReference type="GO" id="GO:0005344">
    <property type="term" value="F:oxygen carrier activity"/>
    <property type="evidence" value="ECO:0007669"/>
    <property type="project" value="UniProtKB-KW"/>
</dbReference>
<keyword evidence="7" id="KW-1185">Reference proteome</keyword>
<evidence type="ECO:0000256" key="1">
    <source>
        <dbReference type="ARBA" id="ARBA00010587"/>
    </source>
</evidence>
<dbReference type="EMBL" id="MCGG01000010">
    <property type="protein sequence ID" value="OEJ68899.1"/>
    <property type="molecule type" value="Genomic_DNA"/>
</dbReference>
<keyword evidence="2" id="KW-0813">Transport</keyword>
<evidence type="ECO:0000256" key="3">
    <source>
        <dbReference type="ARBA" id="ARBA00022723"/>
    </source>
</evidence>
<keyword evidence="4" id="KW-0408">Iron</keyword>
<dbReference type="AlphaFoldDB" id="A0A1E5QAF1"/>
<dbReference type="GO" id="GO:0046872">
    <property type="term" value="F:metal ion binding"/>
    <property type="evidence" value="ECO:0007669"/>
    <property type="project" value="UniProtKB-KW"/>
</dbReference>
<reference evidence="7" key="1">
    <citation type="submission" date="2016-07" db="EMBL/GenBank/DDBJ databases">
        <authorList>
            <person name="Florea S."/>
            <person name="Webb J.S."/>
            <person name="Jaromczyk J."/>
            <person name="Schardl C.L."/>
        </authorList>
    </citation>
    <scope>NUCLEOTIDE SEQUENCE [LARGE SCALE GENOMIC DNA]</scope>
    <source>
        <strain evidence="7">MV-1</strain>
    </source>
</reference>
<protein>
    <recommendedName>
        <fullName evidence="5">Hemerythrin-like domain-containing protein</fullName>
    </recommendedName>
</protein>
<dbReference type="Gene3D" id="1.20.120.50">
    <property type="entry name" value="Hemerythrin-like"/>
    <property type="match status" value="1"/>
</dbReference>
<feature type="domain" description="Hemerythrin-like" evidence="5">
    <location>
        <begin position="16"/>
        <end position="128"/>
    </location>
</feature>
<dbReference type="STRING" id="28181.BEN30_05155"/>
<proteinExistence type="inferred from homology"/>
<dbReference type="InterPro" id="IPR012312">
    <property type="entry name" value="Hemerythrin-like"/>
</dbReference>
<dbReference type="CDD" id="cd12107">
    <property type="entry name" value="Hemerythrin"/>
    <property type="match status" value="1"/>
</dbReference>
<evidence type="ECO:0000313" key="7">
    <source>
        <dbReference type="Proteomes" id="UP000095347"/>
    </source>
</evidence>
<name>A0A1E5QAF1_9PROT</name>
<dbReference type="InterPro" id="IPR050669">
    <property type="entry name" value="Hemerythrin"/>
</dbReference>
<dbReference type="NCBIfam" id="TIGR02481">
    <property type="entry name" value="hemeryth_dom"/>
    <property type="match status" value="1"/>
</dbReference>
<dbReference type="Proteomes" id="UP000095347">
    <property type="component" value="Unassembled WGS sequence"/>
</dbReference>
<dbReference type="RefSeq" id="WP_069956966.1">
    <property type="nucleotide sequence ID" value="NZ_MCGG01000010.1"/>
</dbReference>
<organism evidence="6 7">
    <name type="scientific">Magnetovibrio blakemorei</name>
    <dbReference type="NCBI Taxonomy" id="28181"/>
    <lineage>
        <taxon>Bacteria</taxon>
        <taxon>Pseudomonadati</taxon>
        <taxon>Pseudomonadota</taxon>
        <taxon>Alphaproteobacteria</taxon>
        <taxon>Rhodospirillales</taxon>
        <taxon>Magnetovibrionaceae</taxon>
        <taxon>Magnetovibrio</taxon>
    </lineage>
</organism>
<dbReference type="Pfam" id="PF01814">
    <property type="entry name" value="Hemerythrin"/>
    <property type="match status" value="1"/>
</dbReference>
<accession>A0A1E5QAF1</accession>
<comment type="caution">
    <text evidence="6">The sequence shown here is derived from an EMBL/GenBank/DDBJ whole genome shotgun (WGS) entry which is preliminary data.</text>
</comment>
<dbReference type="OrthoDB" id="7365574at2"/>
<comment type="similarity">
    <text evidence="1">Belongs to the hemerythrin family.</text>
</comment>
<dbReference type="PANTHER" id="PTHR37164">
    <property type="entry name" value="BACTERIOHEMERYTHRIN"/>
    <property type="match status" value="1"/>
</dbReference>
<dbReference type="PANTHER" id="PTHR37164:SF1">
    <property type="entry name" value="BACTERIOHEMERYTHRIN"/>
    <property type="match status" value="1"/>
</dbReference>
<gene>
    <name evidence="6" type="ORF">BEN30_05155</name>
</gene>
<evidence type="ECO:0000256" key="4">
    <source>
        <dbReference type="ARBA" id="ARBA00023004"/>
    </source>
</evidence>
<keyword evidence="2" id="KW-0561">Oxygen transport</keyword>
<evidence type="ECO:0000259" key="5">
    <source>
        <dbReference type="Pfam" id="PF01814"/>
    </source>
</evidence>
<dbReference type="PROSITE" id="PS00550">
    <property type="entry name" value="HEMERYTHRINS"/>
    <property type="match status" value="1"/>
</dbReference>
<sequence>MAHEELEWSDKFSTDIVSLDQQHEELIYLSQSLLDTLSDDCAPLPKKQTAFKNLVDHALGHFDYEERIMRNIHYPDYEHHLSEHDDLRKEIGKISESILHGEDVADWKGLVSLVQVWVLRHIVASDTKIREYLRQADMP</sequence>
<keyword evidence="3" id="KW-0479">Metal-binding</keyword>
<dbReference type="InterPro" id="IPR012827">
    <property type="entry name" value="Hemerythrin_metal-bd"/>
</dbReference>
<dbReference type="SUPFAM" id="SSF47188">
    <property type="entry name" value="Hemerythrin-like"/>
    <property type="match status" value="1"/>
</dbReference>
<dbReference type="NCBIfam" id="NF033749">
    <property type="entry name" value="bact_hemeryth"/>
    <property type="match status" value="1"/>
</dbReference>
<evidence type="ECO:0000313" key="6">
    <source>
        <dbReference type="EMBL" id="OEJ68899.1"/>
    </source>
</evidence>
<dbReference type="InterPro" id="IPR016131">
    <property type="entry name" value="Haemerythrin_Fe_BS"/>
</dbReference>
<dbReference type="InterPro" id="IPR035938">
    <property type="entry name" value="Hemerythrin-like_sf"/>
</dbReference>